<feature type="domain" description="At2g35280-like TPR" evidence="1">
    <location>
        <begin position="1"/>
        <end position="60"/>
    </location>
</feature>
<evidence type="ECO:0000259" key="1">
    <source>
        <dbReference type="Pfam" id="PF23310"/>
    </source>
</evidence>
<dbReference type="Pfam" id="PF23310">
    <property type="entry name" value="TPR_27"/>
    <property type="match status" value="1"/>
</dbReference>
<organism evidence="2 3">
    <name type="scientific">Arachis hypogaea</name>
    <name type="common">Peanut</name>
    <dbReference type="NCBI Taxonomy" id="3818"/>
    <lineage>
        <taxon>Eukaryota</taxon>
        <taxon>Viridiplantae</taxon>
        <taxon>Streptophyta</taxon>
        <taxon>Embryophyta</taxon>
        <taxon>Tracheophyta</taxon>
        <taxon>Spermatophyta</taxon>
        <taxon>Magnoliopsida</taxon>
        <taxon>eudicotyledons</taxon>
        <taxon>Gunneridae</taxon>
        <taxon>Pentapetalae</taxon>
        <taxon>rosids</taxon>
        <taxon>fabids</taxon>
        <taxon>Fabales</taxon>
        <taxon>Fabaceae</taxon>
        <taxon>Papilionoideae</taxon>
        <taxon>50 kb inversion clade</taxon>
        <taxon>dalbergioids sensu lato</taxon>
        <taxon>Dalbergieae</taxon>
        <taxon>Pterocarpus clade</taxon>
        <taxon>Arachis</taxon>
    </lineage>
</organism>
<dbReference type="InterPro" id="IPR057136">
    <property type="entry name" value="At2g35280_TPR_dom"/>
</dbReference>
<proteinExistence type="predicted"/>
<comment type="caution">
    <text evidence="2">The sequence shown here is derived from an EMBL/GenBank/DDBJ whole genome shotgun (WGS) entry which is preliminary data.</text>
</comment>
<dbReference type="EMBL" id="SDMP01000019">
    <property type="protein sequence ID" value="RYQ92403.1"/>
    <property type="molecule type" value="Genomic_DNA"/>
</dbReference>
<gene>
    <name evidence="2" type="ORF">Ahy_B09g098622</name>
</gene>
<keyword evidence="3" id="KW-1185">Reference proteome</keyword>
<name>A0A444XRR6_ARAHY</name>
<reference evidence="2 3" key="1">
    <citation type="submission" date="2019-01" db="EMBL/GenBank/DDBJ databases">
        <title>Sequencing of cultivated peanut Arachis hypogaea provides insights into genome evolution and oil improvement.</title>
        <authorList>
            <person name="Chen X."/>
        </authorList>
    </citation>
    <scope>NUCLEOTIDE SEQUENCE [LARGE SCALE GENOMIC DNA]</scope>
    <source>
        <strain evidence="3">cv. Fuhuasheng</strain>
        <tissue evidence="2">Leaves</tissue>
    </source>
</reference>
<evidence type="ECO:0000313" key="3">
    <source>
        <dbReference type="Proteomes" id="UP000289738"/>
    </source>
</evidence>
<dbReference type="Proteomes" id="UP000289738">
    <property type="component" value="Chromosome B09"/>
</dbReference>
<accession>A0A444XRR6</accession>
<sequence>METLTRTATKGDVEASYVCAMLLLCNKEEEKHRRRGVEFFEIVRASGVVERCGEIFREIFEQRWVEVKSSNPGQPVICRSTGCPTRDTMGVVEDVSRILCVHCLADYKVWVFLEMFRFQ</sequence>
<dbReference type="AlphaFoldDB" id="A0A444XRR6"/>
<evidence type="ECO:0000313" key="2">
    <source>
        <dbReference type="EMBL" id="RYQ92403.1"/>
    </source>
</evidence>
<protein>
    <recommendedName>
        <fullName evidence="1">At2g35280-like TPR domain-containing protein</fullName>
    </recommendedName>
</protein>